<sequence length="277" mass="32393">MQYSSDKNFNKNRYQSPHFRNVIDDSFSKMDQKQIRLDVRGGRAMVQKRSNKPNSNKIDDDVESLLLDDPLADEYCSQVLEAYDTDPNSIKPSNQKRSSDFYIKSSRVTLSNSKNACDLPEKKLRLSYQSPVMPTRDGHRAMREKNQANLSKSTIAIDSRMEYSEFISQVSETTFPTQTSSRSLVNLQSSQQMLQASRRKHNLEIFRRKLNEIKTEIDENQSKWKTFESKEVSIGHLYRLQQKLLPNLLPINQRIKNVEERLSQLKHHLKVYEENET</sequence>
<dbReference type="Proteomes" id="UP000070412">
    <property type="component" value="Unassembled WGS sequence"/>
</dbReference>
<evidence type="ECO:0000313" key="2">
    <source>
        <dbReference type="EnsemblMetazoa" id="KAF7488218.1"/>
    </source>
</evidence>
<dbReference type="EMBL" id="WVUK01000066">
    <property type="protein sequence ID" value="KAF7488218.1"/>
    <property type="molecule type" value="Genomic_DNA"/>
</dbReference>
<reference evidence="2" key="3">
    <citation type="submission" date="2022-06" db="UniProtKB">
        <authorList>
            <consortium name="EnsemblMetazoa"/>
        </authorList>
    </citation>
    <scope>IDENTIFICATION</scope>
</reference>
<keyword evidence="3" id="KW-1185">Reference proteome</keyword>
<dbReference type="AlphaFoldDB" id="A0A834VC67"/>
<evidence type="ECO:0000313" key="3">
    <source>
        <dbReference type="Proteomes" id="UP000070412"/>
    </source>
</evidence>
<protein>
    <submittedName>
        <fullName evidence="1 2">Uncharacterized protein</fullName>
    </submittedName>
</protein>
<accession>A0A834VC67</accession>
<evidence type="ECO:0000313" key="1">
    <source>
        <dbReference type="EMBL" id="KAF7488218.1"/>
    </source>
</evidence>
<proteinExistence type="predicted"/>
<dbReference type="EnsemblMetazoa" id="SSS_6672s_mrna">
    <property type="protein sequence ID" value="KAF7488218.1"/>
    <property type="gene ID" value="SSS_6672"/>
</dbReference>
<reference evidence="1" key="2">
    <citation type="submission" date="2020-01" db="EMBL/GenBank/DDBJ databases">
        <authorList>
            <person name="Korhonen P.K.K."/>
            <person name="Guangxu M.G."/>
            <person name="Wang T.W."/>
            <person name="Stroehlein A.J.S."/>
            <person name="Young N.D."/>
            <person name="Ang C.-S.A."/>
            <person name="Fernando D.W.F."/>
            <person name="Lu H.L."/>
            <person name="Taylor S.T."/>
            <person name="Ehtesham M.E.M."/>
            <person name="Najaraj S.H.N."/>
            <person name="Harsha G.H.G."/>
            <person name="Madugundu A.M."/>
            <person name="Renuse S.R."/>
            <person name="Holt D.H."/>
            <person name="Pandey A.P."/>
            <person name="Papenfuss A.P."/>
            <person name="Gasser R.B.G."/>
            <person name="Fischer K.F."/>
        </authorList>
    </citation>
    <scope>NUCLEOTIDE SEQUENCE</scope>
    <source>
        <strain evidence="1">SSS_KF_BRIS2020</strain>
    </source>
</reference>
<organism evidence="1">
    <name type="scientific">Sarcoptes scabiei</name>
    <name type="common">Itch mite</name>
    <name type="synonym">Acarus scabiei</name>
    <dbReference type="NCBI Taxonomy" id="52283"/>
    <lineage>
        <taxon>Eukaryota</taxon>
        <taxon>Metazoa</taxon>
        <taxon>Ecdysozoa</taxon>
        <taxon>Arthropoda</taxon>
        <taxon>Chelicerata</taxon>
        <taxon>Arachnida</taxon>
        <taxon>Acari</taxon>
        <taxon>Acariformes</taxon>
        <taxon>Sarcoptiformes</taxon>
        <taxon>Astigmata</taxon>
        <taxon>Psoroptidia</taxon>
        <taxon>Sarcoptoidea</taxon>
        <taxon>Sarcoptidae</taxon>
        <taxon>Sarcoptinae</taxon>
        <taxon>Sarcoptes</taxon>
    </lineage>
</organism>
<name>A0A834VC67_SARSC</name>
<reference evidence="3" key="1">
    <citation type="journal article" date="2020" name="PLoS Negl. Trop. Dis.">
        <title>High-quality nuclear genome for Sarcoptes scabiei-A critical resource for a neglected parasite.</title>
        <authorList>
            <person name="Korhonen P.K."/>
            <person name="Gasser R.B."/>
            <person name="Ma G."/>
            <person name="Wang T."/>
            <person name="Stroehlein A.J."/>
            <person name="Young N.D."/>
            <person name="Ang C.S."/>
            <person name="Fernando D.D."/>
            <person name="Lu H.C."/>
            <person name="Taylor S."/>
            <person name="Reynolds S.L."/>
            <person name="Mofiz E."/>
            <person name="Najaraj S.H."/>
            <person name="Gowda H."/>
            <person name="Madugundu A."/>
            <person name="Renuse S."/>
            <person name="Holt D."/>
            <person name="Pandey A."/>
            <person name="Papenfuss A.T."/>
            <person name="Fischer K."/>
        </authorList>
    </citation>
    <scope>NUCLEOTIDE SEQUENCE [LARGE SCALE GENOMIC DNA]</scope>
</reference>
<gene>
    <name evidence="1" type="ORF">SSS_6672</name>
</gene>